<name>A0A0B8MYF3_TALPI</name>
<evidence type="ECO:0000313" key="3">
    <source>
        <dbReference type="EMBL" id="GAM40243.1"/>
    </source>
</evidence>
<proteinExistence type="predicted"/>
<dbReference type="PANTHER" id="PTHR37534:SF15">
    <property type="entry name" value="ZN(II)2CYS6 TRANSCRIPTION FACTOR (EUROFUNG)"/>
    <property type="match status" value="1"/>
</dbReference>
<keyword evidence="2" id="KW-0539">Nucleus</keyword>
<evidence type="ECO:0000256" key="2">
    <source>
        <dbReference type="ARBA" id="ARBA00023242"/>
    </source>
</evidence>
<protein>
    <submittedName>
        <fullName evidence="3">Uncharacterized protein</fullName>
    </submittedName>
</protein>
<dbReference type="GO" id="GO:0003700">
    <property type="term" value="F:DNA-binding transcription factor activity"/>
    <property type="evidence" value="ECO:0007669"/>
    <property type="project" value="TreeGrafter"/>
</dbReference>
<reference evidence="4" key="1">
    <citation type="journal article" date="2015" name="Genome Announc.">
        <title>Draft genome sequence of Talaromyces cellulolyticus strain Y-94, a source of lignocellulosic biomass-degrading enzymes.</title>
        <authorList>
            <person name="Fujii T."/>
            <person name="Koike H."/>
            <person name="Sawayama S."/>
            <person name="Yano S."/>
            <person name="Inoue H."/>
        </authorList>
    </citation>
    <scope>NUCLEOTIDE SEQUENCE [LARGE SCALE GENOMIC DNA]</scope>
    <source>
        <strain evidence="4">Y-94</strain>
    </source>
</reference>
<dbReference type="Pfam" id="PF11951">
    <property type="entry name" value="Fungal_trans_2"/>
    <property type="match status" value="1"/>
</dbReference>
<evidence type="ECO:0000256" key="1">
    <source>
        <dbReference type="ARBA" id="ARBA00004123"/>
    </source>
</evidence>
<evidence type="ECO:0000313" key="4">
    <source>
        <dbReference type="Proteomes" id="UP000053095"/>
    </source>
</evidence>
<keyword evidence="4" id="KW-1185">Reference proteome</keyword>
<dbReference type="EMBL" id="DF933834">
    <property type="protein sequence ID" value="GAM40243.1"/>
    <property type="molecule type" value="Genomic_DNA"/>
</dbReference>
<organism evidence="3 4">
    <name type="scientific">Talaromyces pinophilus</name>
    <name type="common">Penicillium pinophilum</name>
    <dbReference type="NCBI Taxonomy" id="128442"/>
    <lineage>
        <taxon>Eukaryota</taxon>
        <taxon>Fungi</taxon>
        <taxon>Dikarya</taxon>
        <taxon>Ascomycota</taxon>
        <taxon>Pezizomycotina</taxon>
        <taxon>Eurotiomycetes</taxon>
        <taxon>Eurotiomycetidae</taxon>
        <taxon>Eurotiales</taxon>
        <taxon>Trichocomaceae</taxon>
        <taxon>Talaromyces</taxon>
        <taxon>Talaromyces sect. Talaromyces</taxon>
    </lineage>
</organism>
<accession>A0A0B8MYF3</accession>
<dbReference type="GO" id="GO:0045944">
    <property type="term" value="P:positive regulation of transcription by RNA polymerase II"/>
    <property type="evidence" value="ECO:0007669"/>
    <property type="project" value="TreeGrafter"/>
</dbReference>
<dbReference type="GO" id="GO:0000976">
    <property type="term" value="F:transcription cis-regulatory region binding"/>
    <property type="evidence" value="ECO:0007669"/>
    <property type="project" value="TreeGrafter"/>
</dbReference>
<dbReference type="InterPro" id="IPR021858">
    <property type="entry name" value="Fun_TF"/>
</dbReference>
<dbReference type="Proteomes" id="UP000053095">
    <property type="component" value="Unassembled WGS sequence"/>
</dbReference>
<comment type="subcellular location">
    <subcellularLocation>
        <location evidence="1">Nucleus</location>
    </subcellularLocation>
</comment>
<sequence length="367" mass="40547">MYLTPMSLCDSSSPVRYAVLSIAASHLTVSESNPDSSPLAIAAQNYHINAIASLRETLAQDLTIAARSDATLASILLLEMSKQFDSSGDSDVNHLIGAKEMIVARGGPQSMTTPCARFLLSQILYHDMLSTVSRGTEPLICHCWPNKEGDTCTSPMSLDLESSKGYHPAILQALARVSELKARKEAAALSYDNNDDDDENNRNATLADLMFAGQQVEHELMSMNFAASPSDHQRHTTEAHRSAALIYLYRVIYDIGAPHELTLSQVRRCIDSMASVPISSPLISAHVWPLFTAGCEATEPEDREFVKQRLMNMYGLRRIQSLRKVCQLMEQVWLSKDYKHSMEGAEEMSRVGCIEVVKGLGEMLHLV</sequence>
<dbReference type="AlphaFoldDB" id="A0A0B8MYF3"/>
<gene>
    <name evidence="3" type="ORF">TCE0_038r12434</name>
</gene>
<dbReference type="PANTHER" id="PTHR37534">
    <property type="entry name" value="TRANSCRIPTIONAL ACTIVATOR PROTEIN UGA3"/>
    <property type="match status" value="1"/>
</dbReference>
<dbReference type="GO" id="GO:0005634">
    <property type="term" value="C:nucleus"/>
    <property type="evidence" value="ECO:0007669"/>
    <property type="project" value="UniProtKB-SubCell"/>
</dbReference>